<accession>A0A4Y7U3A3</accession>
<comment type="similarity">
    <text evidence="1">Belongs to the short-chain dehydrogenases/reductases (SDR) family.</text>
</comment>
<dbReference type="EMBL" id="QWDN01000937">
    <property type="protein sequence ID" value="TEB40764.1"/>
    <property type="molecule type" value="Genomic_DNA"/>
</dbReference>
<evidence type="ECO:0000313" key="4">
    <source>
        <dbReference type="Proteomes" id="UP000298340"/>
    </source>
</evidence>
<dbReference type="CDD" id="cd05233">
    <property type="entry name" value="SDR_c"/>
    <property type="match status" value="1"/>
</dbReference>
<name>A0A4Y7U3A3_9FLAO</name>
<dbReference type="RefSeq" id="WP_134092535.1">
    <property type="nucleotide sequence ID" value="NZ_QWDN01000937.1"/>
</dbReference>
<comment type="caution">
    <text evidence="3">The sequence shown here is derived from an EMBL/GenBank/DDBJ whole genome shotgun (WGS) entry which is preliminary data.</text>
</comment>
<gene>
    <name evidence="3" type="ORF">D0809_28950</name>
</gene>
<evidence type="ECO:0000256" key="1">
    <source>
        <dbReference type="ARBA" id="ARBA00006484"/>
    </source>
</evidence>
<dbReference type="PANTHER" id="PTHR43669:SF3">
    <property type="entry name" value="ALCOHOL DEHYDROGENASE, PUTATIVE (AFU_ORTHOLOGUE AFUA_3G03445)-RELATED"/>
    <property type="match status" value="1"/>
</dbReference>
<protein>
    <submittedName>
        <fullName evidence="3">SDR family oxidoreductase</fullName>
    </submittedName>
</protein>
<feature type="non-terminal residue" evidence="3">
    <location>
        <position position="109"/>
    </location>
</feature>
<dbReference type="Proteomes" id="UP000298340">
    <property type="component" value="Unassembled WGS sequence"/>
</dbReference>
<dbReference type="InterPro" id="IPR002347">
    <property type="entry name" value="SDR_fam"/>
</dbReference>
<organism evidence="3 4">
    <name type="scientific">Flavobacterium circumlabens</name>
    <dbReference type="NCBI Taxonomy" id="2133765"/>
    <lineage>
        <taxon>Bacteria</taxon>
        <taxon>Pseudomonadati</taxon>
        <taxon>Bacteroidota</taxon>
        <taxon>Flavobacteriia</taxon>
        <taxon>Flavobacteriales</taxon>
        <taxon>Flavobacteriaceae</taxon>
        <taxon>Flavobacterium</taxon>
    </lineage>
</organism>
<keyword evidence="2" id="KW-0560">Oxidoreductase</keyword>
<feature type="non-terminal residue" evidence="3">
    <location>
        <position position="1"/>
    </location>
</feature>
<dbReference type="InterPro" id="IPR036291">
    <property type="entry name" value="NAD(P)-bd_dom_sf"/>
</dbReference>
<dbReference type="Gene3D" id="3.40.50.720">
    <property type="entry name" value="NAD(P)-binding Rossmann-like Domain"/>
    <property type="match status" value="1"/>
</dbReference>
<dbReference type="SUPFAM" id="SSF51735">
    <property type="entry name" value="NAD(P)-binding Rossmann-fold domains"/>
    <property type="match status" value="1"/>
</dbReference>
<dbReference type="Pfam" id="PF00106">
    <property type="entry name" value="adh_short"/>
    <property type="match status" value="1"/>
</dbReference>
<dbReference type="AlphaFoldDB" id="A0A4Y7U3A3"/>
<reference evidence="3 4" key="1">
    <citation type="journal article" date="2018" name="Syst. Appl. Microbiol.">
        <title>Flavobacterium circumlabens sp. nov. and Flavobacterium cupreum sp. nov., two psychrotrophic species isolated from Antarctic environmental samples.</title>
        <authorList>
            <person name="Kralova S."/>
            <person name="Busse H.J."/>
            <person name="Svec P."/>
            <person name="Maslanova I."/>
            <person name="Stankova E."/>
            <person name="Bartak M."/>
            <person name="Sedlacek I."/>
        </authorList>
    </citation>
    <scope>NUCLEOTIDE SEQUENCE [LARGE SCALE GENOMIC DNA]</scope>
    <source>
        <strain evidence="3 4">CCM 8828</strain>
    </source>
</reference>
<sequence>RQGAEVHIIDLTVESAQEALDEISKSGGNVFSYACNVASQKEVVATFEKIGSMDILINNAGIANVGKADTTTESDFDRVIEVNVKGVYNCLFAAIPQFRLSNGGVIINM</sequence>
<evidence type="ECO:0000313" key="3">
    <source>
        <dbReference type="EMBL" id="TEB40764.1"/>
    </source>
</evidence>
<proteinExistence type="inferred from homology"/>
<dbReference type="PANTHER" id="PTHR43669">
    <property type="entry name" value="5-KETO-D-GLUCONATE 5-REDUCTASE"/>
    <property type="match status" value="1"/>
</dbReference>
<dbReference type="GO" id="GO:0016491">
    <property type="term" value="F:oxidoreductase activity"/>
    <property type="evidence" value="ECO:0007669"/>
    <property type="project" value="UniProtKB-KW"/>
</dbReference>
<evidence type="ECO:0000256" key="2">
    <source>
        <dbReference type="ARBA" id="ARBA00023002"/>
    </source>
</evidence>